<accession>A0A0J9E9E7</accession>
<dbReference type="Proteomes" id="UP000037178">
    <property type="component" value="Unassembled WGS sequence"/>
</dbReference>
<evidence type="ECO:0000313" key="2">
    <source>
        <dbReference type="Proteomes" id="UP000037178"/>
    </source>
</evidence>
<sequence length="44" mass="4636">MAVSALICARFGTVHGVSVFLAQLDHGRAAIGLTYRCCGRLLST</sequence>
<organism evidence="1 2">
    <name type="scientific">Candidatus Rhodobacter oscarellae</name>
    <dbReference type="NCBI Taxonomy" id="1675527"/>
    <lineage>
        <taxon>Bacteria</taxon>
        <taxon>Pseudomonadati</taxon>
        <taxon>Pseudomonadota</taxon>
        <taxon>Alphaproteobacteria</taxon>
        <taxon>Rhodobacterales</taxon>
        <taxon>Rhodobacter group</taxon>
        <taxon>Rhodobacter</taxon>
    </lineage>
</organism>
<protein>
    <submittedName>
        <fullName evidence="1">Uncharacterized protein</fullName>
    </submittedName>
</protein>
<comment type="caution">
    <text evidence="1">The sequence shown here is derived from an EMBL/GenBank/DDBJ whole genome shotgun (WGS) entry which is preliminary data.</text>
</comment>
<dbReference type="STRING" id="1675527.AIOL_003266"/>
<proteinExistence type="predicted"/>
<dbReference type="EMBL" id="LFTY01000002">
    <property type="protein sequence ID" value="KMW58294.1"/>
    <property type="molecule type" value="Genomic_DNA"/>
</dbReference>
<gene>
    <name evidence="1" type="ORF">AIOL_003266</name>
</gene>
<dbReference type="PATRIC" id="fig|1675527.3.peg.3415"/>
<evidence type="ECO:0000313" key="1">
    <source>
        <dbReference type="EMBL" id="KMW58294.1"/>
    </source>
</evidence>
<reference evidence="1 2" key="1">
    <citation type="submission" date="2015-06" db="EMBL/GenBank/DDBJ databases">
        <title>Draft genome sequence of an Alphaproteobacteria species associated to the Mediterranean sponge Oscarella lobularis.</title>
        <authorList>
            <person name="Jourda C."/>
            <person name="Santini S."/>
            <person name="Claverie J.-M."/>
        </authorList>
    </citation>
    <scope>NUCLEOTIDE SEQUENCE [LARGE SCALE GENOMIC DNA]</scope>
    <source>
        <strain evidence="1">IGS</strain>
    </source>
</reference>
<keyword evidence="2" id="KW-1185">Reference proteome</keyword>
<dbReference type="AlphaFoldDB" id="A0A0J9E9E7"/>
<name>A0A0J9E9E7_9RHOB</name>